<organism evidence="2 3">
    <name type="scientific">Croceibacterium soli</name>
    <dbReference type="NCBI Taxonomy" id="1739690"/>
    <lineage>
        <taxon>Bacteria</taxon>
        <taxon>Pseudomonadati</taxon>
        <taxon>Pseudomonadota</taxon>
        <taxon>Alphaproteobacteria</taxon>
        <taxon>Sphingomonadales</taxon>
        <taxon>Erythrobacteraceae</taxon>
        <taxon>Croceibacterium</taxon>
    </lineage>
</organism>
<dbReference type="PANTHER" id="PTHR37953">
    <property type="entry name" value="UPF0127 PROTEIN MJ1496"/>
    <property type="match status" value="1"/>
</dbReference>
<evidence type="ECO:0000313" key="2">
    <source>
        <dbReference type="EMBL" id="MXP42190.1"/>
    </source>
</evidence>
<feature type="signal peptide" evidence="1">
    <location>
        <begin position="1"/>
        <end position="18"/>
    </location>
</feature>
<evidence type="ECO:0000313" key="3">
    <source>
        <dbReference type="Proteomes" id="UP000469159"/>
    </source>
</evidence>
<proteinExistence type="predicted"/>
<dbReference type="InterPro" id="IPR038695">
    <property type="entry name" value="Saro_0823-like_sf"/>
</dbReference>
<dbReference type="AlphaFoldDB" id="A0A6I4UTF6"/>
<dbReference type="InterPro" id="IPR003795">
    <property type="entry name" value="DUF192"/>
</dbReference>
<feature type="chain" id="PRO_5026351356" evidence="1">
    <location>
        <begin position="19"/>
        <end position="158"/>
    </location>
</feature>
<sequence length="158" mass="16762">MILGAFFAASIACCAPQAAEPVPAAESPSAAVHPVSGLEVIPLTISQDGKEHRFRVEVAKTDAEQGRGLMFRTEMGPDEGMLFPTERPQARSFWMKNTVIPLDLIFVGPDGRITNIAANAVPYTLEPIPSSGPAIAVLELNGGRAAELGIRPGARVTW</sequence>
<comment type="caution">
    <text evidence="2">The sequence shown here is derived from an EMBL/GenBank/DDBJ whole genome shotgun (WGS) entry which is preliminary data.</text>
</comment>
<dbReference type="OrthoDB" id="9808290at2"/>
<accession>A0A6I4UTF6</accession>
<dbReference type="Gene3D" id="2.60.120.1140">
    <property type="entry name" value="Protein of unknown function DUF192"/>
    <property type="match status" value="1"/>
</dbReference>
<reference evidence="2 3" key="1">
    <citation type="submission" date="2019-12" db="EMBL/GenBank/DDBJ databases">
        <title>Genomic-based taxomic classification of the family Erythrobacteraceae.</title>
        <authorList>
            <person name="Xu L."/>
        </authorList>
    </citation>
    <scope>NUCLEOTIDE SEQUENCE [LARGE SCALE GENOMIC DNA]</scope>
    <source>
        <strain evidence="2 3">MCCC 1K02066</strain>
    </source>
</reference>
<protein>
    <submittedName>
        <fullName evidence="2">DUF192 domain-containing protein</fullName>
    </submittedName>
</protein>
<dbReference type="EMBL" id="WTYK01000006">
    <property type="protein sequence ID" value="MXP42190.1"/>
    <property type="molecule type" value="Genomic_DNA"/>
</dbReference>
<evidence type="ECO:0000256" key="1">
    <source>
        <dbReference type="SAM" id="SignalP"/>
    </source>
</evidence>
<dbReference type="Proteomes" id="UP000469159">
    <property type="component" value="Unassembled WGS sequence"/>
</dbReference>
<dbReference type="PANTHER" id="PTHR37953:SF1">
    <property type="entry name" value="UPF0127 PROTEIN MJ1496"/>
    <property type="match status" value="1"/>
</dbReference>
<gene>
    <name evidence="2" type="ORF">GRI75_11120</name>
</gene>
<dbReference type="Pfam" id="PF02643">
    <property type="entry name" value="DUF192"/>
    <property type="match status" value="1"/>
</dbReference>
<name>A0A6I4UTF6_9SPHN</name>
<keyword evidence="1" id="KW-0732">Signal</keyword>
<keyword evidence="3" id="KW-1185">Reference proteome</keyword>